<keyword evidence="6" id="KW-1185">Reference proteome</keyword>
<dbReference type="AlphaFoldDB" id="A0A9P7RQ28"/>
<dbReference type="SUPFAM" id="SSF54160">
    <property type="entry name" value="Chromo domain-like"/>
    <property type="match status" value="1"/>
</dbReference>
<dbReference type="GeneID" id="66082614"/>
<dbReference type="EMBL" id="CM032189">
    <property type="protein sequence ID" value="KAG7087585.1"/>
    <property type="molecule type" value="Genomic_DNA"/>
</dbReference>
<name>A0A9P7RQ28_9AGAR</name>
<dbReference type="Gene3D" id="2.40.50.40">
    <property type="match status" value="1"/>
</dbReference>
<comment type="subcellular location">
    <subcellularLocation>
        <location evidence="1">Nucleus</location>
    </subcellularLocation>
</comment>
<dbReference type="RefSeq" id="XP_043004056.1">
    <property type="nucleotide sequence ID" value="XM_043158702.1"/>
</dbReference>
<dbReference type="PROSITE" id="PS50013">
    <property type="entry name" value="CHROMO_2"/>
    <property type="match status" value="1"/>
</dbReference>
<dbReference type="KEGG" id="more:E1B28_013539"/>
<dbReference type="PANTHER" id="PTHR22812">
    <property type="entry name" value="CHROMOBOX PROTEIN"/>
    <property type="match status" value="1"/>
</dbReference>
<feature type="compositionally biased region" description="Low complexity" evidence="3">
    <location>
        <begin position="389"/>
        <end position="417"/>
    </location>
</feature>
<keyword evidence="2" id="KW-0539">Nucleus</keyword>
<dbReference type="InterPro" id="IPR016197">
    <property type="entry name" value="Chromo-like_dom_sf"/>
</dbReference>
<gene>
    <name evidence="5" type="ORF">E1B28_013539</name>
</gene>
<organism evidence="5 6">
    <name type="scientific">Marasmius oreades</name>
    <name type="common">fairy-ring Marasmius</name>
    <dbReference type="NCBI Taxonomy" id="181124"/>
    <lineage>
        <taxon>Eukaryota</taxon>
        <taxon>Fungi</taxon>
        <taxon>Dikarya</taxon>
        <taxon>Basidiomycota</taxon>
        <taxon>Agaricomycotina</taxon>
        <taxon>Agaricomycetes</taxon>
        <taxon>Agaricomycetidae</taxon>
        <taxon>Agaricales</taxon>
        <taxon>Marasmiineae</taxon>
        <taxon>Marasmiaceae</taxon>
        <taxon>Marasmius</taxon>
    </lineage>
</organism>
<dbReference type="GO" id="GO:0005634">
    <property type="term" value="C:nucleus"/>
    <property type="evidence" value="ECO:0007669"/>
    <property type="project" value="UniProtKB-SubCell"/>
</dbReference>
<dbReference type="Pfam" id="PF18723">
    <property type="entry name" value="HMUDK_hel"/>
    <property type="match status" value="1"/>
</dbReference>
<dbReference type="InterPro" id="IPR040684">
    <property type="entry name" value="HMUDK_hel"/>
</dbReference>
<evidence type="ECO:0000313" key="6">
    <source>
        <dbReference type="Proteomes" id="UP001049176"/>
    </source>
</evidence>
<dbReference type="CDD" id="cd00024">
    <property type="entry name" value="CD_CSD"/>
    <property type="match status" value="1"/>
</dbReference>
<dbReference type="OrthoDB" id="433924at2759"/>
<evidence type="ECO:0000259" key="4">
    <source>
        <dbReference type="PROSITE" id="PS50013"/>
    </source>
</evidence>
<evidence type="ECO:0000256" key="3">
    <source>
        <dbReference type="SAM" id="MobiDB-lite"/>
    </source>
</evidence>
<comment type="caution">
    <text evidence="5">The sequence shown here is derived from an EMBL/GenBank/DDBJ whole genome shotgun (WGS) entry which is preliminary data.</text>
</comment>
<proteinExistence type="predicted"/>
<dbReference type="InterPro" id="IPR000953">
    <property type="entry name" value="Chromo/chromo_shadow_dom"/>
</dbReference>
<evidence type="ECO:0000256" key="2">
    <source>
        <dbReference type="ARBA" id="ARBA00023242"/>
    </source>
</evidence>
<feature type="region of interest" description="Disordered" evidence="3">
    <location>
        <begin position="362"/>
        <end position="441"/>
    </location>
</feature>
<reference evidence="5" key="1">
    <citation type="journal article" date="2021" name="Genome Biol. Evol.">
        <title>The assembled and annotated genome of the fairy-ring fungus Marasmius oreades.</title>
        <authorList>
            <person name="Hiltunen M."/>
            <person name="Ament-Velasquez S.L."/>
            <person name="Johannesson H."/>
        </authorList>
    </citation>
    <scope>NUCLEOTIDE SEQUENCE</scope>
    <source>
        <strain evidence="5">03SP1</strain>
    </source>
</reference>
<accession>A0A9P7RQ28</accession>
<dbReference type="Pfam" id="PF00385">
    <property type="entry name" value="Chromo"/>
    <property type="match status" value="1"/>
</dbReference>
<sequence>MPPTRTTKQPSTIIVNGIELQPTKLFDTFWRWCAERKAMDDRRRAGLPHPWTSDRHLTQGYFCMPYRVLDRGCQFLITQIIQKGSQDPREVLFRILLYDIFTKISTYELIQSSLGDDEDQQPTWKSYNRRAYESIFRSAFQRGISLYTGAFIKPTGQCGKSSKENFCHHLESLEAFMKDDVLLNCIQTAEYMEDIFDFLKSFRGMGDFTAYQLLVNLSYSSLLSRFSNMDFVVAGIGCVSGLHKLFAKGSLNRAKYLDPMIYVGIIRWMADTQDEHFKRLGLDSTFMQLGSDSPRSAGIPLQLADIEHSICEVDKYARLLHPEMRAKRMNLRRTYKYVEGRTLPPVAIPKAWGDPRRKLVRIRPDGMGNANRAEAEEENAEDDSDFETSSLVSSFPSPASLDTVVASSASRSQSSSRDTLTEVSDVEGDGDVEMKNPDERTSVTEVLSIPVLRSSRIALKKLSAVSEIEEVLEHQPSSANPGSSSVIKYLVRHKSSRNPTWIPEATLLSTTSGEEAFRAYTEEQYVIERIGDMRIRKNGRQREFLVFWEGYGDEDATWEPESRLMEDAPLAVKEFLSNGRTVGLRG</sequence>
<evidence type="ECO:0000256" key="1">
    <source>
        <dbReference type="ARBA" id="ARBA00004123"/>
    </source>
</evidence>
<feature type="compositionally biased region" description="Acidic residues" evidence="3">
    <location>
        <begin position="375"/>
        <end position="386"/>
    </location>
</feature>
<dbReference type="Proteomes" id="UP001049176">
    <property type="component" value="Chromosome 9"/>
</dbReference>
<dbReference type="InterPro" id="IPR023780">
    <property type="entry name" value="Chromo_domain"/>
</dbReference>
<feature type="compositionally biased region" description="Basic and acidic residues" evidence="3">
    <location>
        <begin position="432"/>
        <end position="441"/>
    </location>
</feature>
<dbReference type="InterPro" id="IPR051219">
    <property type="entry name" value="Heterochromatin_chromo-domain"/>
</dbReference>
<protein>
    <recommendedName>
        <fullName evidence="4">Chromo domain-containing protein</fullName>
    </recommendedName>
</protein>
<evidence type="ECO:0000313" key="5">
    <source>
        <dbReference type="EMBL" id="KAG7087585.1"/>
    </source>
</evidence>
<dbReference type="GO" id="GO:0006338">
    <property type="term" value="P:chromatin remodeling"/>
    <property type="evidence" value="ECO:0007669"/>
    <property type="project" value="UniProtKB-ARBA"/>
</dbReference>
<dbReference type="SMART" id="SM00298">
    <property type="entry name" value="CHROMO"/>
    <property type="match status" value="2"/>
</dbReference>
<feature type="domain" description="Chromo" evidence="4">
    <location>
        <begin position="525"/>
        <end position="575"/>
    </location>
</feature>